<sequence>MENDVDMCSICLSDYQAGEQIFQQVKRVCSHKYHLDCIQCWLEKSNNTQCPCCRKDIMTNDDVADTVQRIRDEEMKTTMAYKNCIIIKEK</sequence>
<keyword evidence="1" id="KW-0862">Zinc</keyword>
<evidence type="ECO:0000313" key="3">
    <source>
        <dbReference type="EMBL" id="CAD8426718.1"/>
    </source>
</evidence>
<dbReference type="GO" id="GO:0008270">
    <property type="term" value="F:zinc ion binding"/>
    <property type="evidence" value="ECO:0007669"/>
    <property type="project" value="UniProtKB-KW"/>
</dbReference>
<evidence type="ECO:0000256" key="1">
    <source>
        <dbReference type="PROSITE-ProRule" id="PRU00175"/>
    </source>
</evidence>
<keyword evidence="1" id="KW-0863">Zinc-finger</keyword>
<keyword evidence="1" id="KW-0479">Metal-binding</keyword>
<organism evidence="3">
    <name type="scientific">Proboscia inermis</name>
    <dbReference type="NCBI Taxonomy" id="420281"/>
    <lineage>
        <taxon>Eukaryota</taxon>
        <taxon>Sar</taxon>
        <taxon>Stramenopiles</taxon>
        <taxon>Ochrophyta</taxon>
        <taxon>Bacillariophyta</taxon>
        <taxon>Coscinodiscophyceae</taxon>
        <taxon>Rhizosoleniophycidae</taxon>
        <taxon>Rhizosoleniales</taxon>
        <taxon>Rhizosoleniaceae</taxon>
        <taxon>Proboscia</taxon>
    </lineage>
</organism>
<gene>
    <name evidence="3" type="ORF">PINE0816_LOCUS22883</name>
</gene>
<accession>A0A7S0GNC6</accession>
<dbReference type="AlphaFoldDB" id="A0A7S0GNC6"/>
<dbReference type="InterPro" id="IPR051826">
    <property type="entry name" value="E3_ubiquitin-ligase_domain"/>
</dbReference>
<dbReference type="PANTHER" id="PTHR22765:SF411">
    <property type="entry name" value="OS02G0248440 PROTEIN"/>
    <property type="match status" value="1"/>
</dbReference>
<dbReference type="SUPFAM" id="SSF57850">
    <property type="entry name" value="RING/U-box"/>
    <property type="match status" value="1"/>
</dbReference>
<dbReference type="InterPro" id="IPR013083">
    <property type="entry name" value="Znf_RING/FYVE/PHD"/>
</dbReference>
<dbReference type="UniPathway" id="UPA00143"/>
<dbReference type="InterPro" id="IPR001841">
    <property type="entry name" value="Znf_RING"/>
</dbReference>
<reference evidence="3" key="1">
    <citation type="submission" date="2021-01" db="EMBL/GenBank/DDBJ databases">
        <authorList>
            <person name="Corre E."/>
            <person name="Pelletier E."/>
            <person name="Niang G."/>
            <person name="Scheremetjew M."/>
            <person name="Finn R."/>
            <person name="Kale V."/>
            <person name="Holt S."/>
            <person name="Cochrane G."/>
            <person name="Meng A."/>
            <person name="Brown T."/>
            <person name="Cohen L."/>
        </authorList>
    </citation>
    <scope>NUCLEOTIDE SEQUENCE</scope>
    <source>
        <strain evidence="3">CCAP1064/1</strain>
    </source>
</reference>
<dbReference type="Pfam" id="PF13639">
    <property type="entry name" value="zf-RING_2"/>
    <property type="match status" value="1"/>
</dbReference>
<dbReference type="GO" id="GO:0006511">
    <property type="term" value="P:ubiquitin-dependent protein catabolic process"/>
    <property type="evidence" value="ECO:0007669"/>
    <property type="project" value="TreeGrafter"/>
</dbReference>
<name>A0A7S0GNC6_9STRA</name>
<feature type="domain" description="RING-type" evidence="2">
    <location>
        <begin position="8"/>
        <end position="54"/>
    </location>
</feature>
<proteinExistence type="predicted"/>
<evidence type="ECO:0000259" key="2">
    <source>
        <dbReference type="PROSITE" id="PS50089"/>
    </source>
</evidence>
<dbReference type="EMBL" id="HBEL01049470">
    <property type="protein sequence ID" value="CAD8426718.1"/>
    <property type="molecule type" value="Transcribed_RNA"/>
</dbReference>
<dbReference type="Gene3D" id="3.30.40.10">
    <property type="entry name" value="Zinc/RING finger domain, C3HC4 (zinc finger)"/>
    <property type="match status" value="1"/>
</dbReference>
<dbReference type="PROSITE" id="PS50089">
    <property type="entry name" value="ZF_RING_2"/>
    <property type="match status" value="1"/>
</dbReference>
<dbReference type="GO" id="GO:0016567">
    <property type="term" value="P:protein ubiquitination"/>
    <property type="evidence" value="ECO:0007669"/>
    <property type="project" value="UniProtKB-UniPathway"/>
</dbReference>
<dbReference type="GO" id="GO:0061630">
    <property type="term" value="F:ubiquitin protein ligase activity"/>
    <property type="evidence" value="ECO:0007669"/>
    <property type="project" value="TreeGrafter"/>
</dbReference>
<protein>
    <recommendedName>
        <fullName evidence="2">RING-type domain-containing protein</fullName>
    </recommendedName>
</protein>
<dbReference type="PANTHER" id="PTHR22765">
    <property type="entry name" value="RING FINGER AND PROTEASE ASSOCIATED DOMAIN-CONTAINING"/>
    <property type="match status" value="1"/>
</dbReference>